<dbReference type="PANTHER" id="PTHR31302">
    <property type="entry name" value="TRANSMEMBRANE PROTEIN WITH METALLOPHOSPHOESTERASE DOMAIN-RELATED"/>
    <property type="match status" value="1"/>
</dbReference>
<dbReference type="RefSeq" id="WP_238277622.1">
    <property type="nucleotide sequence ID" value="NZ_BPQL01000023.1"/>
</dbReference>
<gene>
    <name evidence="4" type="ORF">ABID43_002399</name>
</gene>
<dbReference type="InterPro" id="IPR006311">
    <property type="entry name" value="TAT_signal"/>
</dbReference>
<dbReference type="NCBIfam" id="TIGR01409">
    <property type="entry name" value="TAT_signal_seq"/>
    <property type="match status" value="1"/>
</dbReference>
<sequence length="316" mass="34080">MLILPSRRQFLTGLGATAAVIGGTGAYAFGIEPLYRLVVTRYAPVLPRWTPGLSLRVAVLADFHVGEPYMPLDRIAEIVDATNALTPDLILMLGDYPAGPSVTHRKVPLTDFARVVAPLKAPLGVYSILGNHDWWDDHDAQMRLAGPVAARRALEDVGIPVMENDALRLVKDGKPFWVAGVGDQIPFLIQGIDISRADLPDTLAKVTDAAPVLLMIHEPDLFLDVPERVSLTLAGHTHGGQVRLFGYSPVIPSVRGNDFAYGHVVRRGQHMIVSGGFGVSRIPVRLGVPPEIVLLELGGETDGAGKTVERARILRG</sequence>
<protein>
    <submittedName>
        <fullName evidence="4">MPP superfamily phosphohydrolase</fullName>
    </submittedName>
</protein>
<reference evidence="4 5" key="1">
    <citation type="submission" date="2024-06" db="EMBL/GenBank/DDBJ databases">
        <title>Genomic Encyclopedia of Type Strains, Phase IV (KMG-IV): sequencing the most valuable type-strain genomes for metagenomic binning, comparative biology and taxonomic classification.</title>
        <authorList>
            <person name="Goeker M."/>
        </authorList>
    </citation>
    <scope>NUCLEOTIDE SEQUENCE [LARGE SCALE GENOMIC DNA]</scope>
    <source>
        <strain evidence="4 5">DSM 21331</strain>
    </source>
</reference>
<dbReference type="InterPro" id="IPR004843">
    <property type="entry name" value="Calcineurin-like_PHP"/>
</dbReference>
<dbReference type="InterPro" id="IPR051158">
    <property type="entry name" value="Metallophosphoesterase_sf"/>
</dbReference>
<dbReference type="PANTHER" id="PTHR31302:SF31">
    <property type="entry name" value="PHOSPHODIESTERASE YAEI"/>
    <property type="match status" value="1"/>
</dbReference>
<dbReference type="EMBL" id="JBEPMM010000005">
    <property type="protein sequence ID" value="MET3692859.1"/>
    <property type="molecule type" value="Genomic_DNA"/>
</dbReference>
<dbReference type="CDD" id="cd07385">
    <property type="entry name" value="MPP_YkuE_C"/>
    <property type="match status" value="1"/>
</dbReference>
<dbReference type="PROSITE" id="PS51318">
    <property type="entry name" value="TAT"/>
    <property type="match status" value="1"/>
</dbReference>
<evidence type="ECO:0000259" key="3">
    <source>
        <dbReference type="Pfam" id="PF00149"/>
    </source>
</evidence>
<dbReference type="Pfam" id="PF00149">
    <property type="entry name" value="Metallophos"/>
    <property type="match status" value="1"/>
</dbReference>
<dbReference type="Proteomes" id="UP001549145">
    <property type="component" value="Unassembled WGS sequence"/>
</dbReference>
<evidence type="ECO:0000313" key="5">
    <source>
        <dbReference type="Proteomes" id="UP001549145"/>
    </source>
</evidence>
<evidence type="ECO:0000256" key="1">
    <source>
        <dbReference type="ARBA" id="ARBA00022723"/>
    </source>
</evidence>
<keyword evidence="5" id="KW-1185">Reference proteome</keyword>
<dbReference type="InterPro" id="IPR019546">
    <property type="entry name" value="TAT_signal_bac_arc"/>
</dbReference>
<name>A0ABV2L4U7_9HYPH</name>
<accession>A0ABV2L4U7</accession>
<dbReference type="SUPFAM" id="SSF56300">
    <property type="entry name" value="Metallo-dependent phosphatases"/>
    <property type="match status" value="1"/>
</dbReference>
<dbReference type="Gene3D" id="3.60.21.10">
    <property type="match status" value="1"/>
</dbReference>
<proteinExistence type="predicted"/>
<evidence type="ECO:0000256" key="2">
    <source>
        <dbReference type="ARBA" id="ARBA00022801"/>
    </source>
</evidence>
<feature type="domain" description="Calcineurin-like phosphoesterase" evidence="3">
    <location>
        <begin position="55"/>
        <end position="238"/>
    </location>
</feature>
<keyword evidence="2" id="KW-0378">Hydrolase</keyword>
<keyword evidence="1" id="KW-0479">Metal-binding</keyword>
<evidence type="ECO:0000313" key="4">
    <source>
        <dbReference type="EMBL" id="MET3692859.1"/>
    </source>
</evidence>
<organism evidence="4 5">
    <name type="scientific">Methylobacterium goesingense</name>
    <dbReference type="NCBI Taxonomy" id="243690"/>
    <lineage>
        <taxon>Bacteria</taxon>
        <taxon>Pseudomonadati</taxon>
        <taxon>Pseudomonadota</taxon>
        <taxon>Alphaproteobacteria</taxon>
        <taxon>Hyphomicrobiales</taxon>
        <taxon>Methylobacteriaceae</taxon>
        <taxon>Methylobacterium</taxon>
    </lineage>
</organism>
<dbReference type="InterPro" id="IPR029052">
    <property type="entry name" value="Metallo-depent_PP-like"/>
</dbReference>
<comment type="caution">
    <text evidence="4">The sequence shown here is derived from an EMBL/GenBank/DDBJ whole genome shotgun (WGS) entry which is preliminary data.</text>
</comment>